<evidence type="ECO:0008006" key="5">
    <source>
        <dbReference type="Google" id="ProtNLM"/>
    </source>
</evidence>
<reference evidence="4" key="2">
    <citation type="submission" date="2016-10" db="EMBL/GenBank/DDBJ databases">
        <authorList>
            <person name="Varghese N."/>
            <person name="Submissions S."/>
        </authorList>
    </citation>
    <scope>NUCLEOTIDE SEQUENCE [LARGE SCALE GENOMIC DNA]</scope>
    <source>
        <strain evidence="4">M1</strain>
    </source>
</reference>
<dbReference type="STRING" id="186116.SAMN05192569_101574"/>
<gene>
    <name evidence="1" type="ORF">SAMN05192569_101574</name>
    <name evidence="2" type="ORF">SAMN05192569_105529</name>
    <name evidence="3" type="ORF">SAMN05192569_107115</name>
</gene>
<dbReference type="AlphaFoldDB" id="A0A1I0TX62"/>
<accession>A0A1I0TX62</accession>
<evidence type="ECO:0000313" key="3">
    <source>
        <dbReference type="EMBL" id="SFA56295.1"/>
    </source>
</evidence>
<reference evidence="3" key="1">
    <citation type="submission" date="2016-10" db="EMBL/GenBank/DDBJ databases">
        <authorList>
            <person name="de Groot N.N."/>
        </authorList>
    </citation>
    <scope>NUCLEOTIDE SEQUENCE [LARGE SCALE GENOMIC DNA]</scope>
    <source>
        <strain evidence="3">M1</strain>
    </source>
</reference>
<evidence type="ECO:0000313" key="2">
    <source>
        <dbReference type="EMBL" id="SFA54830.1"/>
    </source>
</evidence>
<sequence length="55" mass="6677">MLILYNSVKMMQELKRQHVIRQLIEMGIHEYEGREIGELDYDRLKYILALARLKN</sequence>
<evidence type="ECO:0000313" key="4">
    <source>
        <dbReference type="Proteomes" id="UP000198650"/>
    </source>
</evidence>
<dbReference type="EMBL" id="FOJS01000055">
    <property type="protein sequence ID" value="SFA54830.1"/>
    <property type="molecule type" value="Genomic_DNA"/>
</dbReference>
<proteinExistence type="predicted"/>
<name>A0A1I0TX62_9BACL</name>
<dbReference type="RefSeq" id="WP_167359616.1">
    <property type="nucleotide sequence ID" value="NZ_FOJS01000015.1"/>
</dbReference>
<organism evidence="3 4">
    <name type="scientific">Parageobacillus thermantarcticus</name>
    <dbReference type="NCBI Taxonomy" id="186116"/>
    <lineage>
        <taxon>Bacteria</taxon>
        <taxon>Bacillati</taxon>
        <taxon>Bacillota</taxon>
        <taxon>Bacilli</taxon>
        <taxon>Bacillales</taxon>
        <taxon>Anoxybacillaceae</taxon>
        <taxon>Parageobacillus</taxon>
    </lineage>
</organism>
<evidence type="ECO:0000313" key="1">
    <source>
        <dbReference type="EMBL" id="SFA47840.1"/>
    </source>
</evidence>
<keyword evidence="4" id="KW-1185">Reference proteome</keyword>
<protein>
    <recommendedName>
        <fullName evidence="5">Fur-regulated basic protein A</fullName>
    </recommendedName>
</protein>
<dbReference type="Proteomes" id="UP000198650">
    <property type="component" value="Unassembled WGS sequence"/>
</dbReference>
<dbReference type="EMBL" id="FOJS01000071">
    <property type="protein sequence ID" value="SFA56295.1"/>
    <property type="molecule type" value="Genomic_DNA"/>
</dbReference>
<dbReference type="EMBL" id="FOJS01000015">
    <property type="protein sequence ID" value="SFA47840.1"/>
    <property type="molecule type" value="Genomic_DNA"/>
</dbReference>